<gene>
    <name evidence="2" type="ORF">K491DRAFT_330834</name>
</gene>
<evidence type="ECO:0000313" key="2">
    <source>
        <dbReference type="EMBL" id="KAF2657348.1"/>
    </source>
</evidence>
<accession>A0A6A6TEC0</accession>
<dbReference type="AlphaFoldDB" id="A0A6A6TEC0"/>
<proteinExistence type="predicted"/>
<protein>
    <submittedName>
        <fullName evidence="2">Uncharacterized protein</fullName>
    </submittedName>
</protein>
<sequence>MLDLQLSLIFSFQVLVPLPMASELLKLAVLNATFRKCGCAHTYQDPKRFAPYSKGQSTSTRAFKERLGCGLDPRPAKKQKRDSGVDGDLEVELLPPHIGCEPHSLQRSTPDPFSTIRPTSAPWFPSPYQLRYRFQTISSLPVCPPR</sequence>
<evidence type="ECO:0000313" key="3">
    <source>
        <dbReference type="Proteomes" id="UP000799324"/>
    </source>
</evidence>
<dbReference type="EMBL" id="MU004326">
    <property type="protein sequence ID" value="KAF2657348.1"/>
    <property type="molecule type" value="Genomic_DNA"/>
</dbReference>
<evidence type="ECO:0000256" key="1">
    <source>
        <dbReference type="SAM" id="SignalP"/>
    </source>
</evidence>
<dbReference type="Proteomes" id="UP000799324">
    <property type="component" value="Unassembled WGS sequence"/>
</dbReference>
<keyword evidence="1" id="KW-0732">Signal</keyword>
<organism evidence="2 3">
    <name type="scientific">Lophiostoma macrostomum CBS 122681</name>
    <dbReference type="NCBI Taxonomy" id="1314788"/>
    <lineage>
        <taxon>Eukaryota</taxon>
        <taxon>Fungi</taxon>
        <taxon>Dikarya</taxon>
        <taxon>Ascomycota</taxon>
        <taxon>Pezizomycotina</taxon>
        <taxon>Dothideomycetes</taxon>
        <taxon>Pleosporomycetidae</taxon>
        <taxon>Pleosporales</taxon>
        <taxon>Lophiostomataceae</taxon>
        <taxon>Lophiostoma</taxon>
    </lineage>
</organism>
<name>A0A6A6TEC0_9PLEO</name>
<keyword evidence="3" id="KW-1185">Reference proteome</keyword>
<feature type="signal peptide" evidence="1">
    <location>
        <begin position="1"/>
        <end position="21"/>
    </location>
</feature>
<feature type="chain" id="PRO_5025391959" evidence="1">
    <location>
        <begin position="22"/>
        <end position="146"/>
    </location>
</feature>
<reference evidence="2" key="1">
    <citation type="journal article" date="2020" name="Stud. Mycol.">
        <title>101 Dothideomycetes genomes: a test case for predicting lifestyles and emergence of pathogens.</title>
        <authorList>
            <person name="Haridas S."/>
            <person name="Albert R."/>
            <person name="Binder M."/>
            <person name="Bloem J."/>
            <person name="Labutti K."/>
            <person name="Salamov A."/>
            <person name="Andreopoulos B."/>
            <person name="Baker S."/>
            <person name="Barry K."/>
            <person name="Bills G."/>
            <person name="Bluhm B."/>
            <person name="Cannon C."/>
            <person name="Castanera R."/>
            <person name="Culley D."/>
            <person name="Daum C."/>
            <person name="Ezra D."/>
            <person name="Gonzalez J."/>
            <person name="Henrissat B."/>
            <person name="Kuo A."/>
            <person name="Liang C."/>
            <person name="Lipzen A."/>
            <person name="Lutzoni F."/>
            <person name="Magnuson J."/>
            <person name="Mondo S."/>
            <person name="Nolan M."/>
            <person name="Ohm R."/>
            <person name="Pangilinan J."/>
            <person name="Park H.-J."/>
            <person name="Ramirez L."/>
            <person name="Alfaro M."/>
            <person name="Sun H."/>
            <person name="Tritt A."/>
            <person name="Yoshinaga Y."/>
            <person name="Zwiers L.-H."/>
            <person name="Turgeon B."/>
            <person name="Goodwin S."/>
            <person name="Spatafora J."/>
            <person name="Crous P."/>
            <person name="Grigoriev I."/>
        </authorList>
    </citation>
    <scope>NUCLEOTIDE SEQUENCE</scope>
    <source>
        <strain evidence="2">CBS 122681</strain>
    </source>
</reference>